<dbReference type="EMBL" id="JBHMDO010000033">
    <property type="protein sequence ID" value="MFB9328161.1"/>
    <property type="molecule type" value="Genomic_DNA"/>
</dbReference>
<dbReference type="SMART" id="SM00871">
    <property type="entry name" value="AraC_E_bind"/>
    <property type="match status" value="1"/>
</dbReference>
<evidence type="ECO:0000259" key="1">
    <source>
        <dbReference type="SMART" id="SM00871"/>
    </source>
</evidence>
<reference evidence="2 3" key="1">
    <citation type="submission" date="2024-09" db="EMBL/GenBank/DDBJ databases">
        <authorList>
            <person name="Sun Q."/>
            <person name="Mori K."/>
        </authorList>
    </citation>
    <scope>NUCLEOTIDE SEQUENCE [LARGE SCALE GENOMIC DNA]</scope>
    <source>
        <strain evidence="2 3">TISTR 2452</strain>
    </source>
</reference>
<feature type="domain" description="AraC effector-binding" evidence="1">
    <location>
        <begin position="7"/>
        <end position="163"/>
    </location>
</feature>
<dbReference type="Pfam" id="PF14526">
    <property type="entry name" value="Cass2"/>
    <property type="match status" value="1"/>
</dbReference>
<evidence type="ECO:0000313" key="2">
    <source>
        <dbReference type="EMBL" id="MFB9328161.1"/>
    </source>
</evidence>
<dbReference type="RefSeq" id="WP_377497197.1">
    <property type="nucleotide sequence ID" value="NZ_JBHMDO010000033.1"/>
</dbReference>
<accession>A0ABV5KSH7</accession>
<dbReference type="InterPro" id="IPR011256">
    <property type="entry name" value="Reg_factor_effector_dom_sf"/>
</dbReference>
<evidence type="ECO:0000313" key="3">
    <source>
        <dbReference type="Proteomes" id="UP001589747"/>
    </source>
</evidence>
<proteinExistence type="predicted"/>
<dbReference type="PANTHER" id="PTHR36444:SF2">
    <property type="entry name" value="TRANSCRIPTIONAL REGULATOR PROTEIN YOBU-RELATED"/>
    <property type="match status" value="1"/>
</dbReference>
<dbReference type="Proteomes" id="UP001589747">
    <property type="component" value="Unassembled WGS sequence"/>
</dbReference>
<dbReference type="InterPro" id="IPR053182">
    <property type="entry name" value="YobU-like_regulator"/>
</dbReference>
<sequence length="163" mass="18342">MMSNLLSKAEVNEQSGFTFVGTSARTTNAAEMSGQGVIGAKWESFFRDQVLQQIEHRKDDTILALYTDYESDESGAYTYALGAKAEIEKQAAAPWQTFVIPEQKYVVFTTRTGPIPEVVVEAWQAIWAWSKDNERAFTADFEVYDHRAADPKNSQVDIYIAVK</sequence>
<comment type="caution">
    <text evidence="2">The sequence shown here is derived from an EMBL/GenBank/DDBJ whole genome shotgun (WGS) entry which is preliminary data.</text>
</comment>
<keyword evidence="3" id="KW-1185">Reference proteome</keyword>
<protein>
    <submittedName>
        <fullName evidence="2">GyrI-like domain-containing protein</fullName>
    </submittedName>
</protein>
<dbReference type="SUPFAM" id="SSF55136">
    <property type="entry name" value="Probable bacterial effector-binding domain"/>
    <property type="match status" value="1"/>
</dbReference>
<dbReference type="InterPro" id="IPR010499">
    <property type="entry name" value="AraC_E-bd"/>
</dbReference>
<organism evidence="2 3">
    <name type="scientific">Paenibacillus aurantiacus</name>
    <dbReference type="NCBI Taxonomy" id="1936118"/>
    <lineage>
        <taxon>Bacteria</taxon>
        <taxon>Bacillati</taxon>
        <taxon>Bacillota</taxon>
        <taxon>Bacilli</taxon>
        <taxon>Bacillales</taxon>
        <taxon>Paenibacillaceae</taxon>
        <taxon>Paenibacillus</taxon>
    </lineage>
</organism>
<name>A0ABV5KSH7_9BACL</name>
<gene>
    <name evidence="2" type="ORF">ACFFSY_19710</name>
</gene>
<dbReference type="PANTHER" id="PTHR36444">
    <property type="entry name" value="TRANSCRIPTIONAL REGULATOR PROTEIN YOBU-RELATED"/>
    <property type="match status" value="1"/>
</dbReference>
<dbReference type="Gene3D" id="3.20.80.10">
    <property type="entry name" value="Regulatory factor, effector binding domain"/>
    <property type="match status" value="1"/>
</dbReference>
<dbReference type="InterPro" id="IPR029441">
    <property type="entry name" value="Cass2"/>
</dbReference>